<proteinExistence type="predicted"/>
<gene>
    <name evidence="2" type="ORF">PFISCL1PPCAC_5273</name>
</gene>
<name>A0AAV5V3L2_9BILA</name>
<reference evidence="2" key="1">
    <citation type="submission" date="2023-10" db="EMBL/GenBank/DDBJ databases">
        <title>Genome assembly of Pristionchus species.</title>
        <authorList>
            <person name="Yoshida K."/>
            <person name="Sommer R.J."/>
        </authorList>
    </citation>
    <scope>NUCLEOTIDE SEQUENCE</scope>
    <source>
        <strain evidence="2">RS5133</strain>
    </source>
</reference>
<evidence type="ECO:0000256" key="1">
    <source>
        <dbReference type="SAM" id="Phobius"/>
    </source>
</evidence>
<evidence type="ECO:0008006" key="4">
    <source>
        <dbReference type="Google" id="ProtNLM"/>
    </source>
</evidence>
<dbReference type="EMBL" id="BTSY01000002">
    <property type="protein sequence ID" value="GMT13976.1"/>
    <property type="molecule type" value="Genomic_DNA"/>
</dbReference>
<feature type="transmembrane region" description="Helical" evidence="1">
    <location>
        <begin position="20"/>
        <end position="41"/>
    </location>
</feature>
<keyword evidence="1" id="KW-1133">Transmembrane helix</keyword>
<keyword evidence="3" id="KW-1185">Reference proteome</keyword>
<organism evidence="2 3">
    <name type="scientific">Pristionchus fissidentatus</name>
    <dbReference type="NCBI Taxonomy" id="1538716"/>
    <lineage>
        <taxon>Eukaryota</taxon>
        <taxon>Metazoa</taxon>
        <taxon>Ecdysozoa</taxon>
        <taxon>Nematoda</taxon>
        <taxon>Chromadorea</taxon>
        <taxon>Rhabditida</taxon>
        <taxon>Rhabditina</taxon>
        <taxon>Diplogasteromorpha</taxon>
        <taxon>Diplogasteroidea</taxon>
        <taxon>Neodiplogasteridae</taxon>
        <taxon>Pristionchus</taxon>
    </lineage>
</organism>
<keyword evidence="1" id="KW-0812">Transmembrane</keyword>
<accession>A0AAV5V3L2</accession>
<sequence>TLHAIGIGILVFRILPDLDAITALMLMNAMCLAPACLSLISRRAEKMTLIYIVLDVLAIGAQSTIYWKTISPSLVNHRLSLPVSLT</sequence>
<comment type="caution">
    <text evidence="2">The sequence shown here is derived from an EMBL/GenBank/DDBJ whole genome shotgun (WGS) entry which is preliminary data.</text>
</comment>
<dbReference type="AlphaFoldDB" id="A0AAV5V3L2"/>
<dbReference type="Proteomes" id="UP001432322">
    <property type="component" value="Unassembled WGS sequence"/>
</dbReference>
<evidence type="ECO:0000313" key="3">
    <source>
        <dbReference type="Proteomes" id="UP001432322"/>
    </source>
</evidence>
<feature type="transmembrane region" description="Helical" evidence="1">
    <location>
        <begin position="48"/>
        <end position="67"/>
    </location>
</feature>
<protein>
    <recommendedName>
        <fullName evidence="4">G protein-coupled receptor</fullName>
    </recommendedName>
</protein>
<evidence type="ECO:0000313" key="2">
    <source>
        <dbReference type="EMBL" id="GMT13976.1"/>
    </source>
</evidence>
<feature type="non-terminal residue" evidence="2">
    <location>
        <position position="86"/>
    </location>
</feature>
<keyword evidence="1" id="KW-0472">Membrane</keyword>
<feature type="non-terminal residue" evidence="2">
    <location>
        <position position="1"/>
    </location>
</feature>